<keyword evidence="3" id="KW-1185">Reference proteome</keyword>
<dbReference type="AlphaFoldDB" id="A0A7W4W014"/>
<dbReference type="RefSeq" id="WP_183594972.1">
    <property type="nucleotide sequence ID" value="NZ_JACHWR010000004.1"/>
</dbReference>
<dbReference type="InterPro" id="IPR014976">
    <property type="entry name" value="AbpA_HamA_C"/>
</dbReference>
<evidence type="ECO:0000313" key="2">
    <source>
        <dbReference type="EMBL" id="MBB3044976.1"/>
    </source>
</evidence>
<proteinExistence type="predicted"/>
<gene>
    <name evidence="2" type="ORF">FHU40_004829</name>
</gene>
<sequence>MPRPPFLNVIVQDLGVSPSVTGLCAGYENAAWRAEALAARLIEEIPSFALTHRERADFGDDTGVHLMGVAVRKIYTTDKYKRRGEFGELLLHLVLREVFETQPAISKMFFKDAANDTVKGFDAVHVVAPDGEALELWLGEVKFYANRADAIRDVVSELHEHSERNYLRSEFAAIVAKLDPTWEHHEQLAALLDRRTSLDQVFDAVTIPVLLTYESQVVGTRVGDLAAGASPTETDDYRRLFHEEILAGLAAFNAKQLPEQIRIRLILVPLHTKKALLSALHARLLAWQQATN</sequence>
<reference evidence="2 3" key="1">
    <citation type="submission" date="2020-08" db="EMBL/GenBank/DDBJ databases">
        <title>Sequencing the genomes of 1000 actinobacteria strains.</title>
        <authorList>
            <person name="Klenk H.-P."/>
        </authorList>
    </citation>
    <scope>NUCLEOTIDE SEQUENCE [LARGE SCALE GENOMIC DNA]</scope>
    <source>
        <strain evidence="2 3">DSM 105498</strain>
    </source>
</reference>
<comment type="caution">
    <text evidence="2">The sequence shown here is derived from an EMBL/GenBank/DDBJ whole genome shotgun (WGS) entry which is preliminary data.</text>
</comment>
<accession>A0A7W4W014</accession>
<dbReference type="Proteomes" id="UP000589626">
    <property type="component" value="Unassembled WGS sequence"/>
</dbReference>
<dbReference type="Pfam" id="PF08878">
    <property type="entry name" value="HamA"/>
    <property type="match status" value="1"/>
</dbReference>
<protein>
    <recommendedName>
        <fullName evidence="1">Anti-bacteriophage protein A/HamA C-terminal domain-containing protein</fullName>
    </recommendedName>
</protein>
<evidence type="ECO:0000259" key="1">
    <source>
        <dbReference type="Pfam" id="PF08878"/>
    </source>
</evidence>
<name>A0A7W4W014_9ACTN</name>
<dbReference type="EMBL" id="JACHWR010000004">
    <property type="protein sequence ID" value="MBB3044976.1"/>
    <property type="molecule type" value="Genomic_DNA"/>
</dbReference>
<feature type="domain" description="Anti-bacteriophage protein A/HamA C-terminal" evidence="1">
    <location>
        <begin position="12"/>
        <end position="284"/>
    </location>
</feature>
<evidence type="ECO:0000313" key="3">
    <source>
        <dbReference type="Proteomes" id="UP000589626"/>
    </source>
</evidence>
<organism evidence="2 3">
    <name type="scientific">Nocardioides soli</name>
    <dbReference type="NCBI Taxonomy" id="1036020"/>
    <lineage>
        <taxon>Bacteria</taxon>
        <taxon>Bacillati</taxon>
        <taxon>Actinomycetota</taxon>
        <taxon>Actinomycetes</taxon>
        <taxon>Propionibacteriales</taxon>
        <taxon>Nocardioidaceae</taxon>
        <taxon>Nocardioides</taxon>
    </lineage>
</organism>